<evidence type="ECO:0000313" key="1">
    <source>
        <dbReference type="EMBL" id="NNG56024.1"/>
    </source>
</evidence>
<sequence>MISGNAARLKAAQALLLRFIEIGRAKDIRRHATYNAVLPAGRLPAMILPVRLKRGLMASCPINSKHPIVGLPPFYTA</sequence>
<comment type="caution">
    <text evidence="1">The sequence shown here is derived from an EMBL/GenBank/DDBJ whole genome shotgun (WGS) entry which is preliminary data.</text>
</comment>
<organism evidence="1 2">
    <name type="scientific">Sphingomonas paucimobilis</name>
    <name type="common">Pseudomonas paucimobilis</name>
    <dbReference type="NCBI Taxonomy" id="13689"/>
    <lineage>
        <taxon>Bacteria</taxon>
        <taxon>Pseudomonadati</taxon>
        <taxon>Pseudomonadota</taxon>
        <taxon>Alphaproteobacteria</taxon>
        <taxon>Sphingomonadales</taxon>
        <taxon>Sphingomonadaceae</taxon>
        <taxon>Sphingomonas</taxon>
    </lineage>
</organism>
<gene>
    <name evidence="1" type="ORF">HKX06_01270</name>
</gene>
<evidence type="ECO:0000313" key="2">
    <source>
        <dbReference type="Proteomes" id="UP000550136"/>
    </source>
</evidence>
<proteinExistence type="predicted"/>
<dbReference type="EMBL" id="JABEOU010000004">
    <property type="protein sequence ID" value="NNG56024.1"/>
    <property type="molecule type" value="Genomic_DNA"/>
</dbReference>
<reference evidence="1 2" key="1">
    <citation type="submission" date="2020-05" db="EMBL/GenBank/DDBJ databases">
        <title>Draft Genome Sequences of Sphingomonas sp. Isolated from the International Space Station.</title>
        <authorList>
            <person name="Bijlani S."/>
            <person name="Singh N.K."/>
            <person name="Mason C.E."/>
            <person name="Wang C.C."/>
            <person name="Venkateswaran K."/>
        </authorList>
    </citation>
    <scope>NUCLEOTIDE SEQUENCE [LARGE SCALE GENOMIC DNA]</scope>
    <source>
        <strain evidence="1 2">FKI-L5-BR-P1</strain>
    </source>
</reference>
<dbReference type="AlphaFoldDB" id="A0A7Y2KL80"/>
<accession>A0A7Y2KL80</accession>
<name>A0A7Y2KL80_SPHPI</name>
<dbReference type="RefSeq" id="WP_035386231.1">
    <property type="nucleotide sequence ID" value="NZ_JABEOU010000004.1"/>
</dbReference>
<dbReference type="Proteomes" id="UP000550136">
    <property type="component" value="Unassembled WGS sequence"/>
</dbReference>
<protein>
    <submittedName>
        <fullName evidence="1">Uncharacterized protein</fullName>
    </submittedName>
</protein>